<protein>
    <submittedName>
        <fullName evidence="1">Uncharacterized protein</fullName>
    </submittedName>
</protein>
<evidence type="ECO:0000313" key="2">
    <source>
        <dbReference type="Proteomes" id="UP000250043"/>
    </source>
</evidence>
<dbReference type="EMBL" id="KV722588">
    <property type="protein sequence ID" value="OCH85366.1"/>
    <property type="molecule type" value="Genomic_DNA"/>
</dbReference>
<proteinExistence type="predicted"/>
<keyword evidence="2" id="KW-1185">Reference proteome</keyword>
<sequence length="124" mass="13713">MVYRPSCRCGPTRSSSARRTLCDPARVHRSSIRRLIFLTAPRAGDTRAPSCCPALMIGLCRASLRRLQCLRAAALRSVCKGRCSALFRWCLPRRLHMVAARGMHAGWQGSCARGPCAERARAET</sequence>
<dbReference type="Proteomes" id="UP000250043">
    <property type="component" value="Unassembled WGS sequence"/>
</dbReference>
<name>A0A8E2AIV8_9APHY</name>
<accession>A0A8E2AIV8</accession>
<gene>
    <name evidence="1" type="ORF">OBBRIDRAFT_315688</name>
</gene>
<reference evidence="1 2" key="1">
    <citation type="submission" date="2016-07" db="EMBL/GenBank/DDBJ databases">
        <title>Draft genome of the white-rot fungus Obba rivulosa 3A-2.</title>
        <authorList>
            <consortium name="DOE Joint Genome Institute"/>
            <person name="Miettinen O."/>
            <person name="Riley R."/>
            <person name="Acob R."/>
            <person name="Barry K."/>
            <person name="Cullen D."/>
            <person name="De Vries R."/>
            <person name="Hainaut M."/>
            <person name="Hatakka A."/>
            <person name="Henrissat B."/>
            <person name="Hilden K."/>
            <person name="Kuo R."/>
            <person name="Labutti K."/>
            <person name="Lipzen A."/>
            <person name="Makela M.R."/>
            <person name="Sandor L."/>
            <person name="Spatafora J.W."/>
            <person name="Grigoriev I.V."/>
            <person name="Hibbett D.S."/>
        </authorList>
    </citation>
    <scope>NUCLEOTIDE SEQUENCE [LARGE SCALE GENOMIC DNA]</scope>
    <source>
        <strain evidence="1 2">3A-2</strain>
    </source>
</reference>
<dbReference type="AlphaFoldDB" id="A0A8E2AIV8"/>
<evidence type="ECO:0000313" key="1">
    <source>
        <dbReference type="EMBL" id="OCH85366.1"/>
    </source>
</evidence>
<organism evidence="1 2">
    <name type="scientific">Obba rivulosa</name>
    <dbReference type="NCBI Taxonomy" id="1052685"/>
    <lineage>
        <taxon>Eukaryota</taxon>
        <taxon>Fungi</taxon>
        <taxon>Dikarya</taxon>
        <taxon>Basidiomycota</taxon>
        <taxon>Agaricomycotina</taxon>
        <taxon>Agaricomycetes</taxon>
        <taxon>Polyporales</taxon>
        <taxon>Gelatoporiaceae</taxon>
        <taxon>Obba</taxon>
    </lineage>
</organism>